<evidence type="ECO:0000313" key="5">
    <source>
        <dbReference type="Proteomes" id="UP001234989"/>
    </source>
</evidence>
<keyword evidence="5" id="KW-1185">Reference proteome</keyword>
<dbReference type="PANTHER" id="PTHR31623">
    <property type="entry name" value="F21J9.9"/>
    <property type="match status" value="1"/>
</dbReference>
<keyword evidence="3" id="KW-0012">Acyltransferase</keyword>
<evidence type="ECO:0000256" key="1">
    <source>
        <dbReference type="ARBA" id="ARBA00009861"/>
    </source>
</evidence>
<dbReference type="Proteomes" id="UP001234989">
    <property type="component" value="Chromosome 5"/>
</dbReference>
<gene>
    <name evidence="4" type="ORF">MTR67_024973</name>
</gene>
<reference evidence="4" key="1">
    <citation type="submission" date="2023-08" db="EMBL/GenBank/DDBJ databases">
        <title>A de novo genome assembly of Solanum verrucosum Schlechtendal, a Mexican diploid species geographically isolated from the other diploid A-genome species in potato relatives.</title>
        <authorList>
            <person name="Hosaka K."/>
        </authorList>
    </citation>
    <scope>NUCLEOTIDE SEQUENCE</scope>
    <source>
        <tissue evidence="4">Young leaves</tissue>
    </source>
</reference>
<dbReference type="InterPro" id="IPR023213">
    <property type="entry name" value="CAT-like_dom_sf"/>
</dbReference>
<keyword evidence="2" id="KW-0808">Transferase</keyword>
<evidence type="ECO:0000256" key="3">
    <source>
        <dbReference type="ARBA" id="ARBA00023315"/>
    </source>
</evidence>
<evidence type="ECO:0000256" key="2">
    <source>
        <dbReference type="ARBA" id="ARBA00022679"/>
    </source>
</evidence>
<proteinExistence type="inferred from homology"/>
<dbReference type="Gene3D" id="3.30.559.10">
    <property type="entry name" value="Chloramphenicol acetyltransferase-like domain"/>
    <property type="match status" value="2"/>
</dbReference>
<protein>
    <submittedName>
        <fullName evidence="4">Uncharacterized protein</fullName>
    </submittedName>
</protein>
<evidence type="ECO:0000313" key="4">
    <source>
        <dbReference type="EMBL" id="WMV31588.1"/>
    </source>
</evidence>
<dbReference type="EMBL" id="CP133616">
    <property type="protein sequence ID" value="WMV31588.1"/>
    <property type="molecule type" value="Genomic_DNA"/>
</dbReference>
<name>A0AAF0QYP3_SOLVR</name>
<dbReference type="AlphaFoldDB" id="A0AAF0QYP3"/>
<comment type="similarity">
    <text evidence="1">Belongs to the plant acyltransferase family.</text>
</comment>
<sequence>MATSSLVSLISKKIIKPSIQTPLPLRSHKLSFLDQVFDMSIPFAFFYPKKDGDKSSDEPSHVSQLLENSLSKALSYYYPYAGKIKDDCIVDCNDVGVEVSNVRVHCPMSEILKHPYTDAENVAFPQQLPWNHPNEGNLAVAQVSYFDCGGIAVGGCLSHKIGDACTISNFFYNWGILSRDKSVMPSPHFVGESIYPQSNDPYVVSNIKPEEPTKYLGKRFVFPAAKVNALKAKFSFDSGVQNPTRTEVVSTLIYKCALAARTRNFGSFKQSSLFQVSYMRERHNPPLSQDASGNIVSGFSVETTNERDVNCPRLVSELRNEKEKLDQDKARAIENAFISEVVDSIEKGRSPFNNDMLDYYFCLSLNAFPLYKTDFGWGKPTRVSLATGPFNRWFHLMDNQSGGGIEAIIMLGELDMSVFETDPALLEFATPISNH</sequence>
<organism evidence="4 5">
    <name type="scientific">Solanum verrucosum</name>
    <dbReference type="NCBI Taxonomy" id="315347"/>
    <lineage>
        <taxon>Eukaryota</taxon>
        <taxon>Viridiplantae</taxon>
        <taxon>Streptophyta</taxon>
        <taxon>Embryophyta</taxon>
        <taxon>Tracheophyta</taxon>
        <taxon>Spermatophyta</taxon>
        <taxon>Magnoliopsida</taxon>
        <taxon>eudicotyledons</taxon>
        <taxon>Gunneridae</taxon>
        <taxon>Pentapetalae</taxon>
        <taxon>asterids</taxon>
        <taxon>lamiids</taxon>
        <taxon>Solanales</taxon>
        <taxon>Solanaceae</taxon>
        <taxon>Solanoideae</taxon>
        <taxon>Solaneae</taxon>
        <taxon>Solanum</taxon>
    </lineage>
</organism>
<dbReference type="GO" id="GO:0016746">
    <property type="term" value="F:acyltransferase activity"/>
    <property type="evidence" value="ECO:0007669"/>
    <property type="project" value="UniProtKB-KW"/>
</dbReference>
<accession>A0AAF0QYP3</accession>
<dbReference type="Pfam" id="PF02458">
    <property type="entry name" value="Transferase"/>
    <property type="match status" value="1"/>
</dbReference>
<dbReference type="PANTHER" id="PTHR31623:SF54">
    <property type="entry name" value="ACYLSUGAR ACYLTRANSFERASE 3-LIKE"/>
    <property type="match status" value="1"/>
</dbReference>